<dbReference type="Proteomes" id="UP001303946">
    <property type="component" value="Chromosome"/>
</dbReference>
<dbReference type="PANTHER" id="PTHR43283:SF3">
    <property type="entry name" value="BETA-LACTAMASE FAMILY PROTEIN (AFU_ORTHOLOGUE AFUA_5G07500)"/>
    <property type="match status" value="1"/>
</dbReference>
<dbReference type="EMBL" id="CP136336">
    <property type="protein sequence ID" value="WOB06778.1"/>
    <property type="molecule type" value="Genomic_DNA"/>
</dbReference>
<sequence>MNMTRTRLPERASPQEAGFRPEGLARLTAAFQEQIDRQRLPGVVAMVVRGGKLAYFEALGRRDPALPEPMQRDSIFRIYSMTKPVVSVAVMMLFEEGRLFLHDPVAKYLPEFKNVAVGVVRADGQIDSVPAVRAMTVQDLLRHTSGLTYEILAEAPIRKLYARAKIYRRDWTNAEFSQALAKLPLMYQPGTVWDYSRATDVLGRLVEVVSGQPLRDFFSSRIFEPLRMLDTGFHVPAMSLGRLAEPFANDPDTGAEVRVLDVRDPVALDMGGGGLVSTATDYARFTQMLLNQGVLDGQRLLSRKTVELMTSDHLGTIPSVNDLLPPGHGFGLGFAVRLQAGITPVAGSAGAYFWGGMAGTTFWVDPAEDMHAVLMVQAPGQRDEVRALFRNLVYGAIGD</sequence>
<dbReference type="InterPro" id="IPR001466">
    <property type="entry name" value="Beta-lactam-related"/>
</dbReference>
<evidence type="ECO:0000313" key="2">
    <source>
        <dbReference type="EMBL" id="WOB06778.1"/>
    </source>
</evidence>
<name>A0ABZ0CV80_9BURK</name>
<protein>
    <submittedName>
        <fullName evidence="2">Serine hydrolase domain-containing protein</fullName>
        <ecNumber evidence="2">3.1.1.103</ecNumber>
    </submittedName>
</protein>
<dbReference type="PANTHER" id="PTHR43283">
    <property type="entry name" value="BETA-LACTAMASE-RELATED"/>
    <property type="match status" value="1"/>
</dbReference>
<proteinExistence type="predicted"/>
<evidence type="ECO:0000259" key="1">
    <source>
        <dbReference type="Pfam" id="PF00144"/>
    </source>
</evidence>
<dbReference type="EC" id="3.1.1.103" evidence="2"/>
<dbReference type="RefSeq" id="WP_316699424.1">
    <property type="nucleotide sequence ID" value="NZ_CP136336.1"/>
</dbReference>
<gene>
    <name evidence="2" type="ORF">RXV79_17840</name>
</gene>
<dbReference type="Gene3D" id="3.40.710.10">
    <property type="entry name" value="DD-peptidase/beta-lactamase superfamily"/>
    <property type="match status" value="1"/>
</dbReference>
<dbReference type="GO" id="GO:0016787">
    <property type="term" value="F:hydrolase activity"/>
    <property type="evidence" value="ECO:0007669"/>
    <property type="project" value="UniProtKB-KW"/>
</dbReference>
<organism evidence="2 3">
    <name type="scientific">Piscinibacter gummiphilus</name>
    <dbReference type="NCBI Taxonomy" id="946333"/>
    <lineage>
        <taxon>Bacteria</taxon>
        <taxon>Pseudomonadati</taxon>
        <taxon>Pseudomonadota</taxon>
        <taxon>Betaproteobacteria</taxon>
        <taxon>Burkholderiales</taxon>
        <taxon>Sphaerotilaceae</taxon>
        <taxon>Piscinibacter</taxon>
    </lineage>
</organism>
<keyword evidence="2" id="KW-0378">Hydrolase</keyword>
<accession>A0ABZ0CV80</accession>
<dbReference type="InterPro" id="IPR050789">
    <property type="entry name" value="Diverse_Enzym_Activities"/>
</dbReference>
<feature type="domain" description="Beta-lactamase-related" evidence="1">
    <location>
        <begin position="28"/>
        <end position="389"/>
    </location>
</feature>
<dbReference type="InterPro" id="IPR012338">
    <property type="entry name" value="Beta-lactam/transpept-like"/>
</dbReference>
<dbReference type="Pfam" id="PF00144">
    <property type="entry name" value="Beta-lactamase"/>
    <property type="match status" value="1"/>
</dbReference>
<keyword evidence="3" id="KW-1185">Reference proteome</keyword>
<evidence type="ECO:0000313" key="3">
    <source>
        <dbReference type="Proteomes" id="UP001303946"/>
    </source>
</evidence>
<reference evidence="2 3" key="1">
    <citation type="submission" date="2023-10" db="EMBL/GenBank/DDBJ databases">
        <title>Bacteria for the degradation of biodegradable plastic PBAT(Polybutylene adipate terephthalate).</title>
        <authorList>
            <person name="Weon H.-Y."/>
            <person name="Yeon J."/>
        </authorList>
    </citation>
    <scope>NUCLEOTIDE SEQUENCE [LARGE SCALE GENOMIC DNA]</scope>
    <source>
        <strain evidence="2 3">SBD 7-3</strain>
    </source>
</reference>
<dbReference type="SUPFAM" id="SSF56601">
    <property type="entry name" value="beta-lactamase/transpeptidase-like"/>
    <property type="match status" value="1"/>
</dbReference>